<feature type="region of interest" description="Disordered" evidence="11">
    <location>
        <begin position="714"/>
        <end position="736"/>
    </location>
</feature>
<dbReference type="Gene3D" id="3.90.1150.10">
    <property type="entry name" value="Aspartate Aminotransferase, domain 1"/>
    <property type="match status" value="1"/>
</dbReference>
<evidence type="ECO:0000313" key="14">
    <source>
        <dbReference type="EMBL" id="GGK73038.1"/>
    </source>
</evidence>
<evidence type="ECO:0000256" key="11">
    <source>
        <dbReference type="SAM" id="MobiDB-lite"/>
    </source>
</evidence>
<evidence type="ECO:0000256" key="2">
    <source>
        <dbReference type="ARBA" id="ARBA00005011"/>
    </source>
</evidence>
<keyword evidence="6" id="KW-0028">Amino-acid biosynthesis</keyword>
<organism evidence="14 15">
    <name type="scientific">Mangrovihabitans endophyticus</name>
    <dbReference type="NCBI Taxonomy" id="1751298"/>
    <lineage>
        <taxon>Bacteria</taxon>
        <taxon>Bacillati</taxon>
        <taxon>Actinomycetota</taxon>
        <taxon>Actinomycetes</taxon>
        <taxon>Micromonosporales</taxon>
        <taxon>Micromonosporaceae</taxon>
        <taxon>Mangrovihabitans</taxon>
    </lineage>
</organism>
<comment type="pathway">
    <text evidence="2">Amino-acid biosynthesis; L-histidine biosynthesis; L-histidine from 5-phospho-alpha-D-ribose 1-diphosphate: step 7/9.</text>
</comment>
<keyword evidence="9" id="KW-0368">Histidine biosynthesis</keyword>
<dbReference type="InterPro" id="IPR036390">
    <property type="entry name" value="WH_DNA-bd_sf"/>
</dbReference>
<keyword evidence="8" id="KW-0663">Pyridoxal phosphate</keyword>
<dbReference type="RefSeq" id="WP_189077237.1">
    <property type="nucleotide sequence ID" value="NZ_BMMX01000001.1"/>
</dbReference>
<keyword evidence="7" id="KW-0808">Transferase</keyword>
<protein>
    <recommendedName>
        <fullName evidence="4">histidinol-phosphate transaminase</fullName>
        <ecNumber evidence="4">2.6.1.9</ecNumber>
    </recommendedName>
</protein>
<dbReference type="InterPro" id="IPR036388">
    <property type="entry name" value="WH-like_DNA-bd_sf"/>
</dbReference>
<dbReference type="EC" id="2.6.1.9" evidence="4"/>
<evidence type="ECO:0000256" key="1">
    <source>
        <dbReference type="ARBA" id="ARBA00001933"/>
    </source>
</evidence>
<dbReference type="Gene3D" id="3.40.50.150">
    <property type="entry name" value="Vaccinia Virus protein VP39"/>
    <property type="match status" value="1"/>
</dbReference>
<dbReference type="SUPFAM" id="SSF53383">
    <property type="entry name" value="PLP-dependent transferases"/>
    <property type="match status" value="1"/>
</dbReference>
<dbReference type="InterPro" id="IPR004839">
    <property type="entry name" value="Aminotransferase_I/II_large"/>
</dbReference>
<accession>A0A8J3FKI0</accession>
<dbReference type="Gene3D" id="1.10.10.10">
    <property type="entry name" value="Winged helix-like DNA-binding domain superfamily/Winged helix DNA-binding domain"/>
    <property type="match status" value="1"/>
</dbReference>
<dbReference type="EMBL" id="BMMX01000001">
    <property type="protein sequence ID" value="GGK73038.1"/>
    <property type="molecule type" value="Genomic_DNA"/>
</dbReference>
<dbReference type="PROSITE" id="PS00599">
    <property type="entry name" value="AA_TRANSFER_CLASS_2"/>
    <property type="match status" value="1"/>
</dbReference>
<dbReference type="InterPro" id="IPR029063">
    <property type="entry name" value="SAM-dependent_MTases_sf"/>
</dbReference>
<comment type="similarity">
    <text evidence="3">Belongs to the class-II pyridoxal-phosphate-dependent aminotransferase family. Histidinol-phosphate aminotransferase subfamily.</text>
</comment>
<evidence type="ECO:0000259" key="12">
    <source>
        <dbReference type="Pfam" id="PF00155"/>
    </source>
</evidence>
<dbReference type="PANTHER" id="PTHR43643:SF6">
    <property type="entry name" value="HISTIDINOL-PHOSPHATE AMINOTRANSFERASE"/>
    <property type="match status" value="1"/>
</dbReference>
<comment type="catalytic activity">
    <reaction evidence="10">
        <text>L-histidinol phosphate + 2-oxoglutarate = 3-(imidazol-4-yl)-2-oxopropyl phosphate + L-glutamate</text>
        <dbReference type="Rhea" id="RHEA:23744"/>
        <dbReference type="ChEBI" id="CHEBI:16810"/>
        <dbReference type="ChEBI" id="CHEBI:29985"/>
        <dbReference type="ChEBI" id="CHEBI:57766"/>
        <dbReference type="ChEBI" id="CHEBI:57980"/>
        <dbReference type="EC" id="2.6.1.9"/>
    </reaction>
</comment>
<feature type="domain" description="Aminotransferase class I/classII large" evidence="12">
    <location>
        <begin position="20"/>
        <end position="347"/>
    </location>
</feature>
<evidence type="ECO:0000256" key="4">
    <source>
        <dbReference type="ARBA" id="ARBA00012748"/>
    </source>
</evidence>
<dbReference type="PANTHER" id="PTHR43643">
    <property type="entry name" value="HISTIDINOL-PHOSPHATE AMINOTRANSFERASE 2"/>
    <property type="match status" value="1"/>
</dbReference>
<dbReference type="InterPro" id="IPR015424">
    <property type="entry name" value="PyrdxlP-dep_Trfase"/>
</dbReference>
<name>A0A8J3FKI0_9ACTN</name>
<keyword evidence="5" id="KW-0032">Aminotransferase</keyword>
<dbReference type="GO" id="GO:0030170">
    <property type="term" value="F:pyridoxal phosphate binding"/>
    <property type="evidence" value="ECO:0007669"/>
    <property type="project" value="InterPro"/>
</dbReference>
<comment type="caution">
    <text evidence="14">The sequence shown here is derived from an EMBL/GenBank/DDBJ whole genome shotgun (WGS) entry which is preliminary data.</text>
</comment>
<dbReference type="Gene3D" id="3.40.640.10">
    <property type="entry name" value="Type I PLP-dependent aspartate aminotransferase-like (Major domain)"/>
    <property type="match status" value="1"/>
</dbReference>
<comment type="cofactor">
    <cofactor evidence="1">
        <name>pyridoxal 5'-phosphate</name>
        <dbReference type="ChEBI" id="CHEBI:597326"/>
    </cofactor>
</comment>
<evidence type="ECO:0000256" key="6">
    <source>
        <dbReference type="ARBA" id="ARBA00022605"/>
    </source>
</evidence>
<reference evidence="14" key="1">
    <citation type="journal article" date="2014" name="Int. J. Syst. Evol. Microbiol.">
        <title>Complete genome sequence of Corynebacterium casei LMG S-19264T (=DSM 44701T), isolated from a smear-ripened cheese.</title>
        <authorList>
            <consortium name="US DOE Joint Genome Institute (JGI-PGF)"/>
            <person name="Walter F."/>
            <person name="Albersmeier A."/>
            <person name="Kalinowski J."/>
            <person name="Ruckert C."/>
        </authorList>
    </citation>
    <scope>NUCLEOTIDE SEQUENCE</scope>
    <source>
        <strain evidence="14">CGMCC 4.7299</strain>
    </source>
</reference>
<dbReference type="CDD" id="cd00609">
    <property type="entry name" value="AAT_like"/>
    <property type="match status" value="1"/>
</dbReference>
<dbReference type="AlphaFoldDB" id="A0A8J3FKI0"/>
<dbReference type="InterPro" id="IPR013217">
    <property type="entry name" value="Methyltransf_12"/>
</dbReference>
<dbReference type="SUPFAM" id="SSF53335">
    <property type="entry name" value="S-adenosyl-L-methionine-dependent methyltransferases"/>
    <property type="match status" value="1"/>
</dbReference>
<proteinExistence type="inferred from homology"/>
<sequence length="736" mass="78323">MSRVPNLMSHHTLPDDDSAIRLHCNENPYGPPPGVIETAIKELETRCATYPDSSRAALRRRLAAGLGMPEDSLAIGNGADELVLITALALLSPGDRVLVTEGTFPGYAASAGIAHASVDRLPMENHRVPVDALTDALGRGYAVAYICNPHNPTGTVMEPADVERLIRAAEMAGTVAVFDEAYMEYAGPAYEYALGAVRDGRRLLVLRTFSKAWGLASLRIGYAAGPADLIARIRNVGESLPFSVNRPAQEAALAALGADDYLDDIRCRTAAARDRMCHGLAALGLSYVPSVTNFVLVRTPGDSTALARVLADQERVLVRDLTSFGLPGHLRITVGTQDQVDAVCRALREVLVTPAPHGTERAGLGASGAGIAPPAHGLAPSTLFNGYVGANVVFALNQLDVWRALQEGDRTLTELAQRTGSDPGKLAPLLRTAVLLGYLRLDSLPSPADPADFAVALTENGTALLPYRGFFTWGVGGYGEMLSSLAAMATGEARFGDGVDRDGGHVAVGSGMVGKSLMLTIEESVVADLQFDAVADLGCGDGSRLVRLSRRSRTGRGWGIEVDRNALRAAAERIAAEELTEQVRVVHDDLLAEDGRTFPDVDLVSSFLMMHDLFNATGDPAGVLRSLRRRFPDATRFLIADTVGQNWAAPQDTLPIFSVGFELLHAYMDVPILSLRTYEDAFTAAGLTALRREPFGAPSTWLWLLSTGAATHERGASHRSSAHPRSTVAAPTDVAS</sequence>
<evidence type="ECO:0000259" key="13">
    <source>
        <dbReference type="Pfam" id="PF08242"/>
    </source>
</evidence>
<reference evidence="14" key="2">
    <citation type="submission" date="2020-09" db="EMBL/GenBank/DDBJ databases">
        <authorList>
            <person name="Sun Q."/>
            <person name="Zhou Y."/>
        </authorList>
    </citation>
    <scope>NUCLEOTIDE SEQUENCE</scope>
    <source>
        <strain evidence="14">CGMCC 4.7299</strain>
    </source>
</reference>
<dbReference type="InterPro" id="IPR015421">
    <property type="entry name" value="PyrdxlP-dep_Trfase_major"/>
</dbReference>
<dbReference type="InterPro" id="IPR015422">
    <property type="entry name" value="PyrdxlP-dep_Trfase_small"/>
</dbReference>
<evidence type="ECO:0000256" key="9">
    <source>
        <dbReference type="ARBA" id="ARBA00023102"/>
    </source>
</evidence>
<keyword evidence="15" id="KW-1185">Reference proteome</keyword>
<dbReference type="InterPro" id="IPR050106">
    <property type="entry name" value="HistidinolP_aminotransfase"/>
</dbReference>
<dbReference type="GO" id="GO:0000105">
    <property type="term" value="P:L-histidine biosynthetic process"/>
    <property type="evidence" value="ECO:0007669"/>
    <property type="project" value="UniProtKB-KW"/>
</dbReference>
<dbReference type="Pfam" id="PF00155">
    <property type="entry name" value="Aminotran_1_2"/>
    <property type="match status" value="1"/>
</dbReference>
<gene>
    <name evidence="14" type="ORF">GCM10012284_03710</name>
</gene>
<dbReference type="Proteomes" id="UP000656042">
    <property type="component" value="Unassembled WGS sequence"/>
</dbReference>
<dbReference type="SUPFAM" id="SSF46785">
    <property type="entry name" value="Winged helix' DNA-binding domain"/>
    <property type="match status" value="1"/>
</dbReference>
<feature type="domain" description="Methyltransferase type 12" evidence="13">
    <location>
        <begin position="536"/>
        <end position="629"/>
    </location>
</feature>
<evidence type="ECO:0000256" key="5">
    <source>
        <dbReference type="ARBA" id="ARBA00022576"/>
    </source>
</evidence>
<evidence type="ECO:0000256" key="8">
    <source>
        <dbReference type="ARBA" id="ARBA00022898"/>
    </source>
</evidence>
<evidence type="ECO:0000256" key="3">
    <source>
        <dbReference type="ARBA" id="ARBA00007970"/>
    </source>
</evidence>
<evidence type="ECO:0000256" key="10">
    <source>
        <dbReference type="ARBA" id="ARBA00047481"/>
    </source>
</evidence>
<evidence type="ECO:0000313" key="15">
    <source>
        <dbReference type="Proteomes" id="UP000656042"/>
    </source>
</evidence>
<evidence type="ECO:0000256" key="7">
    <source>
        <dbReference type="ARBA" id="ARBA00022679"/>
    </source>
</evidence>
<dbReference type="InterPro" id="IPR001917">
    <property type="entry name" value="Aminotrans_II_pyridoxalP_BS"/>
</dbReference>
<dbReference type="Pfam" id="PF08242">
    <property type="entry name" value="Methyltransf_12"/>
    <property type="match status" value="1"/>
</dbReference>
<dbReference type="GO" id="GO:0004400">
    <property type="term" value="F:histidinol-phosphate transaminase activity"/>
    <property type="evidence" value="ECO:0007669"/>
    <property type="project" value="UniProtKB-EC"/>
</dbReference>